<feature type="region of interest" description="Disordered" evidence="1">
    <location>
        <begin position="1110"/>
        <end position="1152"/>
    </location>
</feature>
<evidence type="ECO:0000313" key="4">
    <source>
        <dbReference type="EMBL" id="KAL1880746.1"/>
    </source>
</evidence>
<evidence type="ECO:0008006" key="6">
    <source>
        <dbReference type="Google" id="ProtNLM"/>
    </source>
</evidence>
<gene>
    <name evidence="4" type="ORF">Daus18300_001360</name>
</gene>
<feature type="compositionally biased region" description="Low complexity" evidence="1">
    <location>
        <begin position="946"/>
        <end position="959"/>
    </location>
</feature>
<evidence type="ECO:0000259" key="3">
    <source>
        <dbReference type="PROSITE" id="PS51468"/>
    </source>
</evidence>
<sequence length="1249" mass="136411">MAMTLPRLSSGVFFNMVVDSVNNQQNHIPEYPIFPRHGGSGDGRGPGLGRSPRYDDWTACGTSQPPIYKRFHTTAHPVNLAVVDRDLHRPPSPPTPPSPTLELCLPLLSVSIDMQVDCNIAKTRLVQTFTNHGGITIPEAFYSFPLYDGAAVTAFRCEIGDDKVLEGKVRPKDEAKREFDRAIKKQEAAGLVEEMAPDVFQTTIGNIKPRTTIKVEITYVEELHTDLGGDGIVVTIPTSVAPRYGSSPAGYATNSAVTETGLSLVVSIASPGPISKVDCRSGHRISVESGKMNHVPEAASFEALAGLQSPADSNFNPKHATACLSNNQTAMDRDIVLFIGSSDDTLLKSRVLLAPPSGSDHAAMMVTVRPSELFSDLQESMDEFDGEVLFLADRSGSMYGPKTEALKDALLVFLKSLPEKCKFNLYSFGSTVSSLWPHSMPYSESTVEEALAHVSTFQADFGGTEVLAALEKAAGGRRSKDVSSTQLILLTDGEIWRPEETIDFVRKTTAGAESRVRFFSLGIGGQVSHQLIQGIGFFGCGFGEAVAVDAQGKWKEAVIRMLKGAVMPTSWSYSIGFDEEWAEKRLDVDDFLPQDSERTVSEALEADSNTSEVANRQPRHVANVQKVSTKSKLSKWLAGGSSHDGSHLSEKKEPGKSTLMKNMSAGRNAGTVKSSFVQAPRTIPWLHHFGQQSVYFLLNPASDKLPERVTVTARSQYGGTKTATLAVTEAASNNNTIQHLAAKAAVRDLETQDTSGASSPDQIRKNAEQLCQMYSITSKWTSFVAVSHLQQSAESEDVEVNLYKAPLAELDLLTRPGVSQAGHSVISNLCEGIERRLDSTHERQSRPVRAHQQERQRSDEIPQYCASPWASYSAVGDSAVVSDLNQRRSSFATARYAPPPPANCCVGPWSSNQSMVRASAQSEIVTRGSRLRSHSPPQAQDMYPQSPSSPMSRGSTSMTIGHSVVSTSSKGLTDDRHVEWQGMLREQRAGGLFHLDKILGQRVAQHFCHGTRRALRRWLESHMERVASGDEPEEGEAAGEMVRLLVDTVMALAYIRTHLDSGRALWDLLVQKAEAKLALRLDPAYRDKKDELSVMADSALAHAHFGRYAQPSNQGSWRKDGRGSGRCGVCDTQDEELPSSADHDDGPGRCSSSGCDVPMDQWDDFWSHVVEQGHIYSSCGAARDRYREAKAKARHDRQKKEGQQGAEGERNQDDKDDEDQSTILVETTESMMKTSIGGSQLDIPTLDKV</sequence>
<reference evidence="4 5" key="1">
    <citation type="journal article" date="2024" name="IMA Fungus">
        <title>IMA Genome - F19 : A genome assembly and annotation guide to empower mycologists, including annotated draft genome sequences of Ceratocystis pirilliformis, Diaporthe australafricana, Fusarium ophioides, Paecilomyces lecythidis, and Sporothrix stenoceras.</title>
        <authorList>
            <person name="Aylward J."/>
            <person name="Wilson A.M."/>
            <person name="Visagie C.M."/>
            <person name="Spraker J."/>
            <person name="Barnes I."/>
            <person name="Buitendag C."/>
            <person name="Ceriani C."/>
            <person name="Del Mar Angel L."/>
            <person name="du Plessis D."/>
            <person name="Fuchs T."/>
            <person name="Gasser K."/>
            <person name="Kramer D."/>
            <person name="Li W."/>
            <person name="Munsamy K."/>
            <person name="Piso A."/>
            <person name="Price J.L."/>
            <person name="Sonnekus B."/>
            <person name="Thomas C."/>
            <person name="van der Nest A."/>
            <person name="van Dijk A."/>
            <person name="van Heerden A."/>
            <person name="van Vuuren N."/>
            <person name="Yilmaz N."/>
            <person name="Duong T.A."/>
            <person name="van der Merwe N.A."/>
            <person name="Wingfield M.J."/>
            <person name="Wingfield B.D."/>
        </authorList>
    </citation>
    <scope>NUCLEOTIDE SEQUENCE [LARGE SCALE GENOMIC DNA]</scope>
    <source>
        <strain evidence="4 5">CMW 18300</strain>
    </source>
</reference>
<dbReference type="InterPro" id="IPR036465">
    <property type="entry name" value="vWFA_dom_sf"/>
</dbReference>
<organism evidence="4 5">
    <name type="scientific">Diaporthe australafricana</name>
    <dbReference type="NCBI Taxonomy" id="127596"/>
    <lineage>
        <taxon>Eukaryota</taxon>
        <taxon>Fungi</taxon>
        <taxon>Dikarya</taxon>
        <taxon>Ascomycota</taxon>
        <taxon>Pezizomycotina</taxon>
        <taxon>Sordariomycetes</taxon>
        <taxon>Sordariomycetidae</taxon>
        <taxon>Diaporthales</taxon>
        <taxon>Diaporthaceae</taxon>
        <taxon>Diaporthe</taxon>
    </lineage>
</organism>
<dbReference type="Proteomes" id="UP001583177">
    <property type="component" value="Unassembled WGS sequence"/>
</dbReference>
<keyword evidence="5" id="KW-1185">Reference proteome</keyword>
<dbReference type="PROSITE" id="PS51468">
    <property type="entry name" value="VIT"/>
    <property type="match status" value="1"/>
</dbReference>
<feature type="compositionally biased region" description="Gly residues" evidence="1">
    <location>
        <begin position="38"/>
        <end position="48"/>
    </location>
</feature>
<dbReference type="EMBL" id="JAWRVE010000007">
    <property type="protein sequence ID" value="KAL1880746.1"/>
    <property type="molecule type" value="Genomic_DNA"/>
</dbReference>
<protein>
    <recommendedName>
        <fullName evidence="6">von Willebrand domain-containing protein</fullName>
    </recommendedName>
</protein>
<feature type="compositionally biased region" description="Polar residues" evidence="1">
    <location>
        <begin position="1221"/>
        <end position="1238"/>
    </location>
</feature>
<dbReference type="InterPro" id="IPR013694">
    <property type="entry name" value="VIT"/>
</dbReference>
<feature type="region of interest" description="Disordered" evidence="1">
    <location>
        <begin position="31"/>
        <end position="52"/>
    </location>
</feature>
<dbReference type="InterPro" id="IPR002035">
    <property type="entry name" value="VWF_A"/>
</dbReference>
<evidence type="ECO:0000259" key="2">
    <source>
        <dbReference type="PROSITE" id="PS50234"/>
    </source>
</evidence>
<name>A0ABR3XXL2_9PEZI</name>
<dbReference type="SUPFAM" id="SSF53300">
    <property type="entry name" value="vWA-like"/>
    <property type="match status" value="1"/>
</dbReference>
<feature type="region of interest" description="Disordered" evidence="1">
    <location>
        <begin position="926"/>
        <end position="959"/>
    </location>
</feature>
<dbReference type="PROSITE" id="PS50234">
    <property type="entry name" value="VWFA"/>
    <property type="match status" value="1"/>
</dbReference>
<dbReference type="Gene3D" id="3.40.50.410">
    <property type="entry name" value="von Willebrand factor, type A domain"/>
    <property type="match status" value="1"/>
</dbReference>
<evidence type="ECO:0000313" key="5">
    <source>
        <dbReference type="Proteomes" id="UP001583177"/>
    </source>
</evidence>
<dbReference type="SMART" id="SM00327">
    <property type="entry name" value="VWA"/>
    <property type="match status" value="1"/>
</dbReference>
<accession>A0ABR3XXL2</accession>
<comment type="caution">
    <text evidence="4">The sequence shown here is derived from an EMBL/GenBank/DDBJ whole genome shotgun (WGS) entry which is preliminary data.</text>
</comment>
<dbReference type="Pfam" id="PF08487">
    <property type="entry name" value="VIT"/>
    <property type="match status" value="1"/>
</dbReference>
<dbReference type="PANTHER" id="PTHR45737">
    <property type="entry name" value="VON WILLEBRAND FACTOR A DOMAIN-CONTAINING PROTEIN 5A"/>
    <property type="match status" value="1"/>
</dbReference>
<feature type="domain" description="VWFA" evidence="2">
    <location>
        <begin position="387"/>
        <end position="536"/>
    </location>
</feature>
<proteinExistence type="predicted"/>
<feature type="compositionally biased region" description="Basic and acidic residues" evidence="1">
    <location>
        <begin position="1198"/>
        <end position="1213"/>
    </location>
</feature>
<dbReference type="PANTHER" id="PTHR45737:SF4">
    <property type="entry name" value="VON WILLEBRAND DOMAIN PROTEIN (AFU_ORTHOLOGUE AFUA_4G01160)"/>
    <property type="match status" value="1"/>
</dbReference>
<feature type="region of interest" description="Disordered" evidence="1">
    <location>
        <begin position="1189"/>
        <end position="1249"/>
    </location>
</feature>
<feature type="region of interest" description="Disordered" evidence="1">
    <location>
        <begin position="839"/>
        <end position="860"/>
    </location>
</feature>
<dbReference type="Pfam" id="PF13768">
    <property type="entry name" value="VWA_3"/>
    <property type="match status" value="1"/>
</dbReference>
<feature type="compositionally biased region" description="Basic and acidic residues" evidence="1">
    <location>
        <begin position="644"/>
        <end position="655"/>
    </location>
</feature>
<feature type="region of interest" description="Disordered" evidence="1">
    <location>
        <begin position="633"/>
        <end position="657"/>
    </location>
</feature>
<feature type="domain" description="VIT" evidence="3">
    <location>
        <begin position="91"/>
        <end position="221"/>
    </location>
</feature>
<evidence type="ECO:0000256" key="1">
    <source>
        <dbReference type="SAM" id="MobiDB-lite"/>
    </source>
</evidence>
<dbReference type="SMART" id="SM00609">
    <property type="entry name" value="VIT"/>
    <property type="match status" value="1"/>
</dbReference>